<feature type="compositionally biased region" description="Polar residues" evidence="1">
    <location>
        <begin position="185"/>
        <end position="197"/>
    </location>
</feature>
<accession>A0A9P6SSI4</accession>
<feature type="region of interest" description="Disordered" evidence="1">
    <location>
        <begin position="183"/>
        <end position="266"/>
    </location>
</feature>
<dbReference type="EMBL" id="JAAAHW010001098">
    <property type="protein sequence ID" value="KAF9996851.1"/>
    <property type="molecule type" value="Genomic_DNA"/>
</dbReference>
<reference evidence="2" key="1">
    <citation type="journal article" date="2020" name="Fungal Divers.">
        <title>Resolving the Mortierellaceae phylogeny through synthesis of multi-gene phylogenetics and phylogenomics.</title>
        <authorList>
            <person name="Vandepol N."/>
            <person name="Liber J."/>
            <person name="Desiro A."/>
            <person name="Na H."/>
            <person name="Kennedy M."/>
            <person name="Barry K."/>
            <person name="Grigoriev I.V."/>
            <person name="Miller A.N."/>
            <person name="O'Donnell K."/>
            <person name="Stajich J.E."/>
            <person name="Bonito G."/>
        </authorList>
    </citation>
    <scope>NUCLEOTIDE SEQUENCE</scope>
    <source>
        <strain evidence="2">MES-2147</strain>
    </source>
</reference>
<organism evidence="2 3">
    <name type="scientific">Modicella reniformis</name>
    <dbReference type="NCBI Taxonomy" id="1440133"/>
    <lineage>
        <taxon>Eukaryota</taxon>
        <taxon>Fungi</taxon>
        <taxon>Fungi incertae sedis</taxon>
        <taxon>Mucoromycota</taxon>
        <taxon>Mortierellomycotina</taxon>
        <taxon>Mortierellomycetes</taxon>
        <taxon>Mortierellales</taxon>
        <taxon>Mortierellaceae</taxon>
        <taxon>Modicella</taxon>
    </lineage>
</organism>
<dbReference type="Proteomes" id="UP000749646">
    <property type="component" value="Unassembled WGS sequence"/>
</dbReference>
<evidence type="ECO:0000313" key="2">
    <source>
        <dbReference type="EMBL" id="KAF9996851.1"/>
    </source>
</evidence>
<evidence type="ECO:0000313" key="3">
    <source>
        <dbReference type="Proteomes" id="UP000749646"/>
    </source>
</evidence>
<dbReference type="Gene3D" id="1.10.1410.10">
    <property type="match status" value="1"/>
</dbReference>
<keyword evidence="3" id="KW-1185">Reference proteome</keyword>
<dbReference type="AlphaFoldDB" id="A0A9P6SSI4"/>
<protein>
    <submittedName>
        <fullName evidence="2">Uncharacterized protein</fullName>
    </submittedName>
</protein>
<gene>
    <name evidence="2" type="ORF">BGZ65_007575</name>
</gene>
<comment type="caution">
    <text evidence="2">The sequence shown here is derived from an EMBL/GenBank/DDBJ whole genome shotgun (WGS) entry which is preliminary data.</text>
</comment>
<name>A0A9P6SSI4_9FUNG</name>
<feature type="compositionally biased region" description="Low complexity" evidence="1">
    <location>
        <begin position="240"/>
        <end position="255"/>
    </location>
</feature>
<feature type="compositionally biased region" description="Low complexity" evidence="1">
    <location>
        <begin position="203"/>
        <end position="216"/>
    </location>
</feature>
<evidence type="ECO:0000256" key="1">
    <source>
        <dbReference type="SAM" id="MobiDB-lite"/>
    </source>
</evidence>
<sequence length="266" mass="28484">MEVNIRLGGGARVRDEINLARAKGNDLPRSGKGDKKLVVMDPFLRDRNVAGGCKSSNLGRIWGVFEDLYLTLSLGVFREALHPIPNLLEATIGKGRERKWKLIQEKKHQENMAKKGVAVAVAASSSSSSPSVVAAPATVVGSLKAQQTLAIKEEVKSAVSIPVQSTVKGKATVASGAKRVPIIVPSSNGAGASNRPSASDFIPQQQPQRLQQQQQQQERRPLKLLPRTQRPLHDQANAVASTSSSATSLKAPPVVAKKKPADIYLE</sequence>
<proteinExistence type="predicted"/>